<proteinExistence type="predicted"/>
<evidence type="ECO:0000313" key="2">
    <source>
        <dbReference type="EMBL" id="CTQ33491.1"/>
    </source>
</evidence>
<feature type="region of interest" description="Disordered" evidence="1">
    <location>
        <begin position="114"/>
        <end position="152"/>
    </location>
</feature>
<dbReference type="RefSeq" id="WP_055682894.1">
    <property type="nucleotide sequence ID" value="NZ_CANMUL010000001.1"/>
</dbReference>
<dbReference type="OrthoDB" id="7657891at2"/>
<evidence type="ECO:0000256" key="1">
    <source>
        <dbReference type="SAM" id="MobiDB-lite"/>
    </source>
</evidence>
<organism evidence="2 3">
    <name type="scientific">Jannaschia rubra</name>
    <dbReference type="NCBI Taxonomy" id="282197"/>
    <lineage>
        <taxon>Bacteria</taxon>
        <taxon>Pseudomonadati</taxon>
        <taxon>Pseudomonadota</taxon>
        <taxon>Alphaproteobacteria</taxon>
        <taxon>Rhodobacterales</taxon>
        <taxon>Roseobacteraceae</taxon>
        <taxon>Jannaschia</taxon>
    </lineage>
</organism>
<dbReference type="EMBL" id="CXPG01000020">
    <property type="protein sequence ID" value="CTQ33491.1"/>
    <property type="molecule type" value="Genomic_DNA"/>
</dbReference>
<dbReference type="AlphaFoldDB" id="A0A0M6XTD9"/>
<sequence>MSEHETWLKKTLADILGEDRGIPDYMIDRMRKFRPDDLSELRTNERQAVWDAFRRVAHQSRDARGGELGEGEDRPAYVDGDMDWGLRAAKAALEAIPAGERSQKATQLLSECTCPAAVGPNPGIDGGSSARRPVESALDRSDPTTPDDPLPY</sequence>
<accession>A0A0M6XTD9</accession>
<keyword evidence="3" id="KW-1185">Reference proteome</keyword>
<dbReference type="STRING" id="282197.SAMN04488517_102321"/>
<feature type="compositionally biased region" description="Basic and acidic residues" evidence="1">
    <location>
        <begin position="132"/>
        <end position="142"/>
    </location>
</feature>
<reference evidence="2 3" key="1">
    <citation type="submission" date="2015-07" db="EMBL/GenBank/DDBJ databases">
        <authorList>
            <person name="Noorani M."/>
        </authorList>
    </citation>
    <scope>NUCLEOTIDE SEQUENCE [LARGE SCALE GENOMIC DNA]</scope>
    <source>
        <strain evidence="2 3">CECT 5088</strain>
    </source>
</reference>
<name>A0A0M6XTD9_9RHOB</name>
<evidence type="ECO:0000313" key="3">
    <source>
        <dbReference type="Proteomes" id="UP000048908"/>
    </source>
</evidence>
<gene>
    <name evidence="2" type="ORF">JAN5088_02273</name>
</gene>
<protein>
    <submittedName>
        <fullName evidence="2">Uncharacterized protein</fullName>
    </submittedName>
</protein>
<dbReference type="Proteomes" id="UP000048908">
    <property type="component" value="Unassembled WGS sequence"/>
</dbReference>